<keyword evidence="8" id="KW-1185">Reference proteome</keyword>
<dbReference type="PANTHER" id="PTHR11782:SF83">
    <property type="entry name" value="GUANOSINE-DIPHOSPHATASE"/>
    <property type="match status" value="1"/>
</dbReference>
<evidence type="ECO:0000313" key="8">
    <source>
        <dbReference type="Proteomes" id="UP000179807"/>
    </source>
</evidence>
<keyword evidence="6" id="KW-0732">Signal</keyword>
<keyword evidence="4" id="KW-0067">ATP-binding</keyword>
<dbReference type="OrthoDB" id="6372431at2759"/>
<evidence type="ECO:0000256" key="3">
    <source>
        <dbReference type="PIRSR" id="PIRSR600407-1"/>
    </source>
</evidence>
<keyword evidence="5" id="KW-0472">Membrane</keyword>
<dbReference type="GO" id="GO:0009134">
    <property type="term" value="P:nucleoside diphosphate catabolic process"/>
    <property type="evidence" value="ECO:0007669"/>
    <property type="project" value="TreeGrafter"/>
</dbReference>
<dbReference type="VEuPathDB" id="TrichDB:TRFO_23803"/>
<evidence type="ECO:0000313" key="7">
    <source>
        <dbReference type="EMBL" id="OHT07855.1"/>
    </source>
</evidence>
<proteinExistence type="inferred from homology"/>
<dbReference type="GO" id="GO:0017110">
    <property type="term" value="F:nucleoside diphosphate phosphatase activity"/>
    <property type="evidence" value="ECO:0007669"/>
    <property type="project" value="TreeGrafter"/>
</dbReference>
<dbReference type="GeneID" id="94838082"/>
<feature type="active site" description="Proton acceptor" evidence="3">
    <location>
        <position position="156"/>
    </location>
</feature>
<accession>A0A1J4K8W9</accession>
<dbReference type="EMBL" id="MLAK01000684">
    <property type="protein sequence ID" value="OHT07855.1"/>
    <property type="molecule type" value="Genomic_DNA"/>
</dbReference>
<dbReference type="AlphaFoldDB" id="A0A1J4K8W9"/>
<feature type="chain" id="PRO_5012723903" description="GDA1/CD39 family protein" evidence="6">
    <location>
        <begin position="29"/>
        <end position="493"/>
    </location>
</feature>
<gene>
    <name evidence="7" type="ORF">TRFO_23803</name>
</gene>
<sequence>MLLFGLFSFIFAAKKCVVLDGGSTGTRAFIIQYEDVDDIYTFIQVNKTGCKAGQVCDPAYFGGAPAFNDMKPGDTKQMDEISKQIVDLLFTKGVDTLIPERERPSVTVLVYSTAGMRLLSKDQQNAINTHFYNYLKLNTKYSVDQKDVRTLLGYEESLYQWLTINQISYAIGSGNRTVAMMSMGGASTQFTLELKYAPDDDFVRQFVYHVTVSGKMHYLYQYSFLEYGTNVWAPKMHQPRYDRKNFTTPCMYDGGQYSTQIFTKEKPDEQIWFDFLGVADLQECYDMVTEHLPKPTDKSLCHGMPALFRDTSVDGDNCVPCPEPFTELYGMSIVQDAVKYISPRLPDKGVTLPELKTAANKFAETYNYTQVIELNDGDDNAMWSLSNQAMVLNFLQRGFEDVISGDKITLVTKEVVNGKLVEWQLGAAIARFSSNFKIIQAKDDTFWKPGVIAGICIACAVVVGVVVGLSVYFYMRSKRLYNPDLQKDSSSNV</sequence>
<evidence type="ECO:0000256" key="1">
    <source>
        <dbReference type="ARBA" id="ARBA00009283"/>
    </source>
</evidence>
<evidence type="ECO:0008006" key="9">
    <source>
        <dbReference type="Google" id="ProtNLM"/>
    </source>
</evidence>
<organism evidence="7 8">
    <name type="scientific">Tritrichomonas foetus</name>
    <dbReference type="NCBI Taxonomy" id="1144522"/>
    <lineage>
        <taxon>Eukaryota</taxon>
        <taxon>Metamonada</taxon>
        <taxon>Parabasalia</taxon>
        <taxon>Tritrichomonadida</taxon>
        <taxon>Tritrichomonadidae</taxon>
        <taxon>Tritrichomonas</taxon>
    </lineage>
</organism>
<keyword evidence="2" id="KW-0378">Hydrolase</keyword>
<protein>
    <recommendedName>
        <fullName evidence="9">GDA1/CD39 family protein</fullName>
    </recommendedName>
</protein>
<feature type="signal peptide" evidence="6">
    <location>
        <begin position="1"/>
        <end position="28"/>
    </location>
</feature>
<dbReference type="InterPro" id="IPR000407">
    <property type="entry name" value="GDA1_CD39_NTPase"/>
</dbReference>
<evidence type="ECO:0000256" key="4">
    <source>
        <dbReference type="PIRSR" id="PIRSR600407-2"/>
    </source>
</evidence>
<evidence type="ECO:0000256" key="5">
    <source>
        <dbReference type="SAM" id="Phobius"/>
    </source>
</evidence>
<feature type="transmembrane region" description="Helical" evidence="5">
    <location>
        <begin position="451"/>
        <end position="475"/>
    </location>
</feature>
<comment type="similarity">
    <text evidence="1">Belongs to the GDA1/CD39 NTPase family.</text>
</comment>
<dbReference type="Gene3D" id="3.30.420.150">
    <property type="entry name" value="Exopolyphosphatase. Domain 2"/>
    <property type="match status" value="1"/>
</dbReference>
<dbReference type="Pfam" id="PF01150">
    <property type="entry name" value="GDA1_CD39"/>
    <property type="match status" value="1"/>
</dbReference>
<name>A0A1J4K8W9_9EUKA</name>
<dbReference type="Proteomes" id="UP000179807">
    <property type="component" value="Unassembled WGS sequence"/>
</dbReference>
<evidence type="ECO:0000256" key="2">
    <source>
        <dbReference type="ARBA" id="ARBA00022801"/>
    </source>
</evidence>
<comment type="caution">
    <text evidence="7">The sequence shown here is derived from an EMBL/GenBank/DDBJ whole genome shotgun (WGS) entry which is preliminary data.</text>
</comment>
<keyword evidence="5" id="KW-0812">Transmembrane</keyword>
<dbReference type="RefSeq" id="XP_068360991.1">
    <property type="nucleotide sequence ID" value="XM_068503378.1"/>
</dbReference>
<keyword evidence="5" id="KW-1133">Transmembrane helix</keyword>
<keyword evidence="4" id="KW-0547">Nucleotide-binding</keyword>
<dbReference type="GO" id="GO:0016020">
    <property type="term" value="C:membrane"/>
    <property type="evidence" value="ECO:0007669"/>
    <property type="project" value="TreeGrafter"/>
</dbReference>
<evidence type="ECO:0000256" key="6">
    <source>
        <dbReference type="SAM" id="SignalP"/>
    </source>
</evidence>
<dbReference type="PANTHER" id="PTHR11782">
    <property type="entry name" value="ADENOSINE/GUANOSINE DIPHOSPHATASE"/>
    <property type="match status" value="1"/>
</dbReference>
<dbReference type="CDD" id="cd24003">
    <property type="entry name" value="ASKHA_NBD_GDA1_CD39_NTPase"/>
    <property type="match status" value="1"/>
</dbReference>
<feature type="binding site" evidence="4">
    <location>
        <begin position="185"/>
        <end position="189"/>
    </location>
    <ligand>
        <name>ATP</name>
        <dbReference type="ChEBI" id="CHEBI:30616"/>
    </ligand>
</feature>
<reference evidence="7" key="1">
    <citation type="submission" date="2016-10" db="EMBL/GenBank/DDBJ databases">
        <authorList>
            <person name="Benchimol M."/>
            <person name="Almeida L.G."/>
            <person name="Vasconcelos A.T."/>
            <person name="Perreira-Neves A."/>
            <person name="Rosa I.A."/>
            <person name="Tasca T."/>
            <person name="Bogo M.R."/>
            <person name="de Souza W."/>
        </authorList>
    </citation>
    <scope>NUCLEOTIDE SEQUENCE [LARGE SCALE GENOMIC DNA]</scope>
    <source>
        <strain evidence="7">K</strain>
    </source>
</reference>
<dbReference type="GO" id="GO:0005524">
    <property type="term" value="F:ATP binding"/>
    <property type="evidence" value="ECO:0007669"/>
    <property type="project" value="UniProtKB-KW"/>
</dbReference>
<dbReference type="Gene3D" id="3.30.420.40">
    <property type="match status" value="1"/>
</dbReference>